<dbReference type="InterPro" id="IPR012720">
    <property type="entry name" value="Chap_CCT_eta"/>
</dbReference>
<dbReference type="PRINTS" id="PR00304">
    <property type="entry name" value="TCOMPLEXTCP1"/>
</dbReference>
<proteinExistence type="inferred from homology"/>
<comment type="similarity">
    <text evidence="2 9">Belongs to the TCP-1 chaperonin family.</text>
</comment>
<accession>A0A3P7LS27</accession>
<name>A0A3P7LS27_DIBLA</name>
<evidence type="ECO:0000313" key="12">
    <source>
        <dbReference type="EMBL" id="VDN12818.1"/>
    </source>
</evidence>
<keyword evidence="7 9" id="KW-0143">Chaperone</keyword>
<dbReference type="Gene3D" id="3.50.7.10">
    <property type="entry name" value="GroEL"/>
    <property type="match status" value="1"/>
</dbReference>
<dbReference type="SUPFAM" id="SSF48592">
    <property type="entry name" value="GroEL equatorial domain-like"/>
    <property type="match status" value="1"/>
</dbReference>
<evidence type="ECO:0000256" key="6">
    <source>
        <dbReference type="ARBA" id="ARBA00022840"/>
    </source>
</evidence>
<dbReference type="GO" id="GO:0005524">
    <property type="term" value="F:ATP binding"/>
    <property type="evidence" value="ECO:0007669"/>
    <property type="project" value="UniProtKB-KW"/>
</dbReference>
<evidence type="ECO:0000256" key="1">
    <source>
        <dbReference type="ARBA" id="ARBA00004496"/>
    </source>
</evidence>
<evidence type="ECO:0000256" key="9">
    <source>
        <dbReference type="RuleBase" id="RU004187"/>
    </source>
</evidence>
<evidence type="ECO:0000313" key="13">
    <source>
        <dbReference type="Proteomes" id="UP000281553"/>
    </source>
</evidence>
<organism evidence="12 13">
    <name type="scientific">Dibothriocephalus latus</name>
    <name type="common">Fish tapeworm</name>
    <name type="synonym">Diphyllobothrium latum</name>
    <dbReference type="NCBI Taxonomy" id="60516"/>
    <lineage>
        <taxon>Eukaryota</taxon>
        <taxon>Metazoa</taxon>
        <taxon>Spiralia</taxon>
        <taxon>Lophotrochozoa</taxon>
        <taxon>Platyhelminthes</taxon>
        <taxon>Cestoda</taxon>
        <taxon>Eucestoda</taxon>
        <taxon>Diphyllobothriidea</taxon>
        <taxon>Diphyllobothriidae</taxon>
        <taxon>Dibothriocephalus</taxon>
    </lineage>
</organism>
<dbReference type="GO" id="GO:0016887">
    <property type="term" value="F:ATP hydrolysis activity"/>
    <property type="evidence" value="ECO:0007669"/>
    <property type="project" value="InterPro"/>
</dbReference>
<evidence type="ECO:0000256" key="4">
    <source>
        <dbReference type="ARBA" id="ARBA00022490"/>
    </source>
</evidence>
<dbReference type="OrthoDB" id="1935484at2759"/>
<evidence type="ECO:0000256" key="8">
    <source>
        <dbReference type="ARBA" id="ARBA00032221"/>
    </source>
</evidence>
<sequence>PARIILLKEGTDSSQGVPQIISNINACQAVADAVRTTLGPRGMDKLMLDNNGKATISNDGATILKMLDIVHPAAKSLPFIEENVHPAVIIRAFREGARIALAKLNELACRIQENSPAEQRNMLEMCAATALSSKMVAGHKGFFSKLVVDAVAGGALEDSMLVNGVAFKKTFSYAGFEMQPKSYKKPLIALLNIELELKAEKENAEVRLNTVEEYQKVVDAEWSVLYEKLNMLHKAGVKIVLSKLPIGDVATQYFADRDMFCAGRVPEEDLKRTQMACGGSIQTTVHGLTQDMLGQCDDFQEIQIGSERYFTFHNNHSFRFNIFRGGLQAQTCTIILRGGAEQFMEETERSLHDAIMIVRRAIKNDAFVAGGGAIDIELSKHLREYARSIPGKDQLFITAMARAFEIIPRQLCENAGFDPTNRTPKASANNYMRSEVWAGVDIQNEDIANNFEKFVWEPALVKGNAIVAATEAACLILSVDETIKNPESKNPSDEEPVPRRMPQQCM</sequence>
<comment type="subunit">
    <text evidence="10">Heterooligomeric complex that forms two stacked rings.</text>
</comment>
<dbReference type="GO" id="GO:0005832">
    <property type="term" value="C:chaperonin-containing T-complex"/>
    <property type="evidence" value="ECO:0007669"/>
    <property type="project" value="UniProtKB-ARBA"/>
</dbReference>
<dbReference type="PROSITE" id="PS00751">
    <property type="entry name" value="TCP1_2"/>
    <property type="match status" value="1"/>
</dbReference>
<dbReference type="FunFam" id="3.50.7.10:FF:000006">
    <property type="entry name" value="T-complex protein 1 subunit eta"/>
    <property type="match status" value="1"/>
</dbReference>
<dbReference type="PANTHER" id="PTHR11353">
    <property type="entry name" value="CHAPERONIN"/>
    <property type="match status" value="1"/>
</dbReference>
<dbReference type="InterPro" id="IPR017998">
    <property type="entry name" value="Chaperone_TCP-1"/>
</dbReference>
<comment type="subcellular location">
    <subcellularLocation>
        <location evidence="1 10">Cytoplasm</location>
    </subcellularLocation>
</comment>
<evidence type="ECO:0000256" key="5">
    <source>
        <dbReference type="ARBA" id="ARBA00022741"/>
    </source>
</evidence>
<dbReference type="InterPro" id="IPR027410">
    <property type="entry name" value="TCP-1-like_intermed_sf"/>
</dbReference>
<dbReference type="SUPFAM" id="SSF54849">
    <property type="entry name" value="GroEL-intermediate domain like"/>
    <property type="match status" value="1"/>
</dbReference>
<dbReference type="InterPro" id="IPR027413">
    <property type="entry name" value="GROEL-like_equatorial_sf"/>
</dbReference>
<dbReference type="SUPFAM" id="SSF52029">
    <property type="entry name" value="GroEL apical domain-like"/>
    <property type="match status" value="1"/>
</dbReference>
<dbReference type="GO" id="GO:0051082">
    <property type="term" value="F:unfolded protein binding"/>
    <property type="evidence" value="ECO:0007669"/>
    <property type="project" value="InterPro"/>
</dbReference>
<keyword evidence="5 9" id="KW-0547">Nucleotide-binding</keyword>
<dbReference type="Gene3D" id="1.10.560.10">
    <property type="entry name" value="GroEL-like equatorial domain"/>
    <property type="match status" value="2"/>
</dbReference>
<evidence type="ECO:0000256" key="11">
    <source>
        <dbReference type="SAM" id="MobiDB-lite"/>
    </source>
</evidence>
<dbReference type="PROSITE" id="PS00750">
    <property type="entry name" value="TCP1_1"/>
    <property type="match status" value="1"/>
</dbReference>
<dbReference type="GO" id="GO:0140662">
    <property type="term" value="F:ATP-dependent protein folding chaperone"/>
    <property type="evidence" value="ECO:0007669"/>
    <property type="project" value="InterPro"/>
</dbReference>
<dbReference type="AlphaFoldDB" id="A0A3P7LS27"/>
<dbReference type="InterPro" id="IPR002194">
    <property type="entry name" value="Chaperonin_TCP-1_CS"/>
</dbReference>
<gene>
    <name evidence="12" type="ORF">DILT_LOCUS8649</name>
</gene>
<keyword evidence="4 10" id="KW-0963">Cytoplasm</keyword>
<keyword evidence="6 9" id="KW-0067">ATP-binding</keyword>
<evidence type="ECO:0000256" key="7">
    <source>
        <dbReference type="ARBA" id="ARBA00023186"/>
    </source>
</evidence>
<protein>
    <recommendedName>
        <fullName evidence="3 10">T-complex protein 1 subunit eta</fullName>
        <shortName evidence="10">TCP-1-eta</shortName>
    </recommendedName>
    <alternativeName>
        <fullName evidence="8 10">CCT-eta</fullName>
    </alternativeName>
</protein>
<dbReference type="InterPro" id="IPR002423">
    <property type="entry name" value="Cpn60/GroEL/TCP-1"/>
</dbReference>
<dbReference type="FunFam" id="1.10.560.10:FF:000017">
    <property type="entry name" value="T-complex protein 1 subunit eta"/>
    <property type="match status" value="1"/>
</dbReference>
<dbReference type="Proteomes" id="UP000281553">
    <property type="component" value="Unassembled WGS sequence"/>
</dbReference>
<evidence type="ECO:0000256" key="10">
    <source>
        <dbReference type="RuleBase" id="RU365042"/>
    </source>
</evidence>
<evidence type="ECO:0000256" key="2">
    <source>
        <dbReference type="ARBA" id="ARBA00008020"/>
    </source>
</evidence>
<dbReference type="InterPro" id="IPR027409">
    <property type="entry name" value="GroEL-like_apical_dom_sf"/>
</dbReference>
<reference evidence="12 13" key="1">
    <citation type="submission" date="2018-11" db="EMBL/GenBank/DDBJ databases">
        <authorList>
            <consortium name="Pathogen Informatics"/>
        </authorList>
    </citation>
    <scope>NUCLEOTIDE SEQUENCE [LARGE SCALE GENOMIC DNA]</scope>
</reference>
<dbReference type="CDD" id="cd03340">
    <property type="entry name" value="TCP1_eta"/>
    <property type="match status" value="1"/>
</dbReference>
<feature type="region of interest" description="Disordered" evidence="11">
    <location>
        <begin position="484"/>
        <end position="506"/>
    </location>
</feature>
<feature type="non-terminal residue" evidence="12">
    <location>
        <position position="1"/>
    </location>
</feature>
<dbReference type="Pfam" id="PF00118">
    <property type="entry name" value="Cpn60_TCP1"/>
    <property type="match status" value="2"/>
</dbReference>
<comment type="function">
    <text evidence="10">Molecular chaperone; assists the folding of proteins upon ATP hydrolysis. Known to play a role, in vitro, in the folding of actin and tubulin.</text>
</comment>
<keyword evidence="13" id="KW-1185">Reference proteome</keyword>
<dbReference type="EMBL" id="UYRU01054823">
    <property type="protein sequence ID" value="VDN12818.1"/>
    <property type="molecule type" value="Genomic_DNA"/>
</dbReference>
<evidence type="ECO:0000256" key="3">
    <source>
        <dbReference type="ARBA" id="ARBA00015836"/>
    </source>
</evidence>
<feature type="compositionally biased region" description="Basic and acidic residues" evidence="11">
    <location>
        <begin position="484"/>
        <end position="498"/>
    </location>
</feature>